<name>A0AA88UWT3_9ASTE</name>
<comment type="caution">
    <text evidence="2">The sequence shown here is derived from an EMBL/GenBank/DDBJ whole genome shotgun (WGS) entry which is preliminary data.</text>
</comment>
<dbReference type="GO" id="GO:0009627">
    <property type="term" value="P:systemic acquired resistance"/>
    <property type="evidence" value="ECO:0007669"/>
    <property type="project" value="InterPro"/>
</dbReference>
<dbReference type="PROSITE" id="PS50842">
    <property type="entry name" value="EXPANSIN_EG45"/>
    <property type="match status" value="1"/>
</dbReference>
<dbReference type="InterPro" id="IPR044206">
    <property type="entry name" value="EGC1/2"/>
</dbReference>
<dbReference type="InterPro" id="IPR007112">
    <property type="entry name" value="Expansin/allergen_DPBB_dom"/>
</dbReference>
<accession>A0AA88UWT3</accession>
<dbReference type="InterPro" id="IPR009009">
    <property type="entry name" value="RlpA-like_DPBB"/>
</dbReference>
<dbReference type="EMBL" id="JAVXUO010000072">
    <property type="protein sequence ID" value="KAK2995702.1"/>
    <property type="molecule type" value="Genomic_DNA"/>
</dbReference>
<protein>
    <recommendedName>
        <fullName evidence="1">Expansin-like EG45 domain-containing protein</fullName>
    </recommendedName>
</protein>
<gene>
    <name evidence="2" type="ORF">RJ640_001751</name>
</gene>
<dbReference type="GO" id="GO:0048046">
    <property type="term" value="C:apoplast"/>
    <property type="evidence" value="ECO:0007669"/>
    <property type="project" value="InterPro"/>
</dbReference>
<dbReference type="CDD" id="cd22269">
    <property type="entry name" value="DPBB_EG45-like"/>
    <property type="match status" value="1"/>
</dbReference>
<feature type="domain" description="Expansin-like EG45" evidence="1">
    <location>
        <begin position="1"/>
        <end position="76"/>
    </location>
</feature>
<dbReference type="SMART" id="SM00837">
    <property type="entry name" value="DPBB_1"/>
    <property type="match status" value="1"/>
</dbReference>
<feature type="non-terminal residue" evidence="2">
    <location>
        <position position="76"/>
    </location>
</feature>
<dbReference type="Gene3D" id="2.40.40.10">
    <property type="entry name" value="RlpA-like domain"/>
    <property type="match status" value="1"/>
</dbReference>
<proteinExistence type="predicted"/>
<reference evidence="2" key="1">
    <citation type="submission" date="2022-12" db="EMBL/GenBank/DDBJ databases">
        <title>Draft genome assemblies for two species of Escallonia (Escalloniales).</title>
        <authorList>
            <person name="Chanderbali A."/>
            <person name="Dervinis C."/>
            <person name="Anghel I."/>
            <person name="Soltis D."/>
            <person name="Soltis P."/>
            <person name="Zapata F."/>
        </authorList>
    </citation>
    <scope>NUCLEOTIDE SEQUENCE</scope>
    <source>
        <strain evidence="2">UCBG92.1500</strain>
        <tissue evidence="2">Leaf</tissue>
    </source>
</reference>
<sequence length="76" mass="8105">MMIAAVGESMWKNGAACGTTYTFRCTGPTNQCTGNSVTVKVVDRCAGCQANQFNLSQEAFTMIAKTDAGRININYA</sequence>
<dbReference type="Proteomes" id="UP001187471">
    <property type="component" value="Unassembled WGS sequence"/>
</dbReference>
<dbReference type="Pfam" id="PF03330">
    <property type="entry name" value="DPBB_1"/>
    <property type="match status" value="1"/>
</dbReference>
<dbReference type="InterPro" id="IPR036908">
    <property type="entry name" value="RlpA-like_sf"/>
</dbReference>
<evidence type="ECO:0000313" key="3">
    <source>
        <dbReference type="Proteomes" id="UP001187471"/>
    </source>
</evidence>
<dbReference type="PANTHER" id="PTHR47295:SF2">
    <property type="entry name" value="EG45-LIKE DOMAIN CONTAINING PROTEIN 1-RELATED"/>
    <property type="match status" value="1"/>
</dbReference>
<dbReference type="PANTHER" id="PTHR47295">
    <property type="entry name" value="EG45-LIKE DOMAIN CONTAINING PROTEIN 1-RELATED"/>
    <property type="match status" value="1"/>
</dbReference>
<evidence type="ECO:0000313" key="2">
    <source>
        <dbReference type="EMBL" id="KAK2995702.1"/>
    </source>
</evidence>
<dbReference type="AlphaFoldDB" id="A0AA88UWT3"/>
<organism evidence="2 3">
    <name type="scientific">Escallonia rubra</name>
    <dbReference type="NCBI Taxonomy" id="112253"/>
    <lineage>
        <taxon>Eukaryota</taxon>
        <taxon>Viridiplantae</taxon>
        <taxon>Streptophyta</taxon>
        <taxon>Embryophyta</taxon>
        <taxon>Tracheophyta</taxon>
        <taxon>Spermatophyta</taxon>
        <taxon>Magnoliopsida</taxon>
        <taxon>eudicotyledons</taxon>
        <taxon>Gunneridae</taxon>
        <taxon>Pentapetalae</taxon>
        <taxon>asterids</taxon>
        <taxon>campanulids</taxon>
        <taxon>Escalloniales</taxon>
        <taxon>Escalloniaceae</taxon>
        <taxon>Escallonia</taxon>
    </lineage>
</organism>
<dbReference type="SUPFAM" id="SSF50685">
    <property type="entry name" value="Barwin-like endoglucanases"/>
    <property type="match status" value="1"/>
</dbReference>
<keyword evidence="3" id="KW-1185">Reference proteome</keyword>
<evidence type="ECO:0000259" key="1">
    <source>
        <dbReference type="PROSITE" id="PS50842"/>
    </source>
</evidence>